<dbReference type="AlphaFoldDB" id="A0A0B7H556"/>
<organism evidence="1 2">
    <name type="scientific">Capnocytophaga canimorsus</name>
    <dbReference type="NCBI Taxonomy" id="28188"/>
    <lineage>
        <taxon>Bacteria</taxon>
        <taxon>Pseudomonadati</taxon>
        <taxon>Bacteroidota</taxon>
        <taxon>Flavobacteriia</taxon>
        <taxon>Flavobacteriales</taxon>
        <taxon>Flavobacteriaceae</taxon>
        <taxon>Capnocytophaga</taxon>
    </lineage>
</organism>
<accession>A0A0B7H556</accession>
<proteinExistence type="predicted"/>
<reference evidence="1 2" key="1">
    <citation type="submission" date="2015-01" db="EMBL/GenBank/DDBJ databases">
        <authorList>
            <person name="Xiang T."/>
            <person name="Song Y."/>
            <person name="Huang L."/>
            <person name="Wang B."/>
            <person name="Wu P."/>
        </authorList>
    </citation>
    <scope>NUCLEOTIDE SEQUENCE [LARGE SCALE GENOMIC DNA]</scope>
    <source>
        <strain evidence="1 2">Cc12</strain>
    </source>
</reference>
<name>A0A0B7H556_9FLAO</name>
<dbReference type="Proteomes" id="UP000044026">
    <property type="component" value="Unassembled WGS sequence"/>
</dbReference>
<evidence type="ECO:0000313" key="2">
    <source>
        <dbReference type="Proteomes" id="UP000044026"/>
    </source>
</evidence>
<evidence type="ECO:0000313" key="1">
    <source>
        <dbReference type="EMBL" id="CEN32723.1"/>
    </source>
</evidence>
<evidence type="ECO:0008006" key="3">
    <source>
        <dbReference type="Google" id="ProtNLM"/>
    </source>
</evidence>
<dbReference type="EMBL" id="CDOE01000005">
    <property type="protein sequence ID" value="CEN32723.1"/>
    <property type="molecule type" value="Genomic_DNA"/>
</dbReference>
<gene>
    <name evidence="1" type="ORF">CCAN12_130003</name>
</gene>
<sequence>MKNILVCALLSILEWSIDKIVNWQQENPLPRTIHIHGSKDVVFPIKYISNAITIRKGTHIMIINRV</sequence>
<protein>
    <recommendedName>
        <fullName evidence="3">Alpha/beta hydrolase</fullName>
    </recommendedName>
</protein>